<sequence>MTGFLSLLATSGARAHEGHAVTTTPGDSLLHWLTHPDHILPLVGAAVLLGGLVGLLVRQFRR</sequence>
<organism evidence="2 3">
    <name type="scientific">Thiohalobacter thiocyanaticus</name>
    <dbReference type="NCBI Taxonomy" id="585455"/>
    <lineage>
        <taxon>Bacteria</taxon>
        <taxon>Pseudomonadati</taxon>
        <taxon>Pseudomonadota</taxon>
        <taxon>Gammaproteobacteria</taxon>
        <taxon>Thiohalobacterales</taxon>
        <taxon>Thiohalobacteraceae</taxon>
        <taxon>Thiohalobacter</taxon>
    </lineage>
</organism>
<keyword evidence="1" id="KW-0472">Membrane</keyword>
<dbReference type="AlphaFoldDB" id="A0A426QM63"/>
<dbReference type="EMBL" id="QZMU01000001">
    <property type="protein sequence ID" value="RRQ22862.1"/>
    <property type="molecule type" value="Genomic_DNA"/>
</dbReference>
<reference evidence="2 3" key="1">
    <citation type="journal article" date="2010" name="Int. J. Syst. Evol. Microbiol.">
        <title>Thiohalobacter thiocyanaticus gen. nov., sp. nov., a moderately halophilic, sulfur-oxidizing gammaproteobacterium from hypersaline lakes, that utilizes thiocyanate.</title>
        <authorList>
            <person name="Sorokin D.Y."/>
            <person name="Kovaleva O.L."/>
            <person name="Tourova T.P."/>
            <person name="Muyzer G."/>
        </authorList>
    </citation>
    <scope>NUCLEOTIDE SEQUENCE [LARGE SCALE GENOMIC DNA]</scope>
    <source>
        <strain evidence="2 3">Hrh1</strain>
    </source>
</reference>
<keyword evidence="1" id="KW-0812">Transmembrane</keyword>
<dbReference type="Proteomes" id="UP000287798">
    <property type="component" value="Unassembled WGS sequence"/>
</dbReference>
<keyword evidence="3" id="KW-1185">Reference proteome</keyword>
<name>A0A426QM63_9GAMM</name>
<comment type="caution">
    <text evidence="2">The sequence shown here is derived from an EMBL/GenBank/DDBJ whole genome shotgun (WGS) entry which is preliminary data.</text>
</comment>
<proteinExistence type="predicted"/>
<accession>A0A426QM63</accession>
<evidence type="ECO:0000313" key="2">
    <source>
        <dbReference type="EMBL" id="RRQ22862.1"/>
    </source>
</evidence>
<protein>
    <submittedName>
        <fullName evidence="2">Uncharacterized protein</fullName>
    </submittedName>
</protein>
<evidence type="ECO:0000256" key="1">
    <source>
        <dbReference type="SAM" id="Phobius"/>
    </source>
</evidence>
<gene>
    <name evidence="2" type="ORF">D6C00_13610</name>
</gene>
<feature type="transmembrane region" description="Helical" evidence="1">
    <location>
        <begin position="39"/>
        <end position="57"/>
    </location>
</feature>
<evidence type="ECO:0000313" key="3">
    <source>
        <dbReference type="Proteomes" id="UP000287798"/>
    </source>
</evidence>
<keyword evidence="1" id="KW-1133">Transmembrane helix</keyword>